<dbReference type="InterPro" id="IPR010836">
    <property type="entry name" value="SapC"/>
</dbReference>
<evidence type="ECO:0000313" key="2">
    <source>
        <dbReference type="Proteomes" id="UP000503197"/>
    </source>
</evidence>
<organism evidence="1 2">
    <name type="scientific">Vreelandella aquamarina</name>
    <dbReference type="NCBI Taxonomy" id="77097"/>
    <lineage>
        <taxon>Bacteria</taxon>
        <taxon>Pseudomonadati</taxon>
        <taxon>Pseudomonadota</taxon>
        <taxon>Gammaproteobacteria</taxon>
        <taxon>Oceanospirillales</taxon>
        <taxon>Halomonadaceae</taxon>
        <taxon>Vreelandella</taxon>
    </lineage>
</organism>
<sequence length="275" mass="30951">MPVNYQPISPVTHRDAGWKRPSRYFYAAHDVVVPVVMAELSHLLTSMPLAFVHQTEDAPFQLVAVQSLQPGLNVYVSPDGRWLGQYVPAFYRSYPFRMMPVEGTDRTALCADQTSDCFALEAGEDDQRLFADSGELSPALTNMRTFMEAWGKNRITTNARVAELNEHGVIVPWALHLSQGQKETLAESDAQPVRGLHRIDEAKLKSLSGEELTSLAQSGALSLAYAQLFSEQRMAHLSRRYQLHSEWHRHLANNDSLDVLFAEDNDDTLEFDFGE</sequence>
<gene>
    <name evidence="1" type="ORF">HMSLTHF_31210</name>
</gene>
<dbReference type="EMBL" id="AP022821">
    <property type="protein sequence ID" value="BCA93346.1"/>
    <property type="molecule type" value="Genomic_DNA"/>
</dbReference>
<dbReference type="Pfam" id="PF07277">
    <property type="entry name" value="SapC"/>
    <property type="match status" value="1"/>
</dbReference>
<protein>
    <submittedName>
        <fullName evidence="1">SapC</fullName>
    </submittedName>
</protein>
<name>A0A6F8T044_9GAMM</name>
<dbReference type="Proteomes" id="UP000503197">
    <property type="component" value="Chromosome"/>
</dbReference>
<dbReference type="AlphaFoldDB" id="A0A6F8T044"/>
<dbReference type="RefSeq" id="WP_172416652.1">
    <property type="nucleotide sequence ID" value="NZ_AP022821.1"/>
</dbReference>
<proteinExistence type="predicted"/>
<accession>A0A6F8T044</accession>
<reference evidence="1 2" key="1">
    <citation type="submission" date="2020-02" db="EMBL/GenBank/DDBJ databases">
        <title>Complete Genome Sequence of Halomonas meridiana strain BAA-801, Isolated from Deep Sea Thermal Vent.</title>
        <authorList>
            <person name="Takahashi Y."/>
            <person name="Takahashi H."/>
            <person name="Galipon J."/>
            <person name="Arakawa K."/>
        </authorList>
    </citation>
    <scope>NUCLEOTIDE SEQUENCE [LARGE SCALE GENOMIC DNA]</scope>
    <source>
        <strain evidence="1 2">Slthf1</strain>
    </source>
</reference>
<evidence type="ECO:0000313" key="1">
    <source>
        <dbReference type="EMBL" id="BCA93346.1"/>
    </source>
</evidence>